<keyword evidence="6 11" id="KW-0028">Amino-acid biosynthesis</keyword>
<keyword evidence="9 11" id="KW-0368">Histidine biosynthesis</keyword>
<evidence type="ECO:0000256" key="7">
    <source>
        <dbReference type="ARBA" id="ARBA00022679"/>
    </source>
</evidence>
<dbReference type="Pfam" id="PF00155">
    <property type="entry name" value="Aminotran_1_2"/>
    <property type="match status" value="1"/>
</dbReference>
<dbReference type="PANTHER" id="PTHR43643">
    <property type="entry name" value="HISTIDINOL-PHOSPHATE AMINOTRANSFERASE 2"/>
    <property type="match status" value="1"/>
</dbReference>
<accession>A0A7X0RUT3</accession>
<comment type="similarity">
    <text evidence="3 11">Belongs to the class-II pyridoxal-phosphate-dependent aminotransferase family. Histidinol-phosphate aminotransferase subfamily.</text>
</comment>
<dbReference type="Gene3D" id="3.90.1150.10">
    <property type="entry name" value="Aspartate Aminotransferase, domain 1"/>
    <property type="match status" value="1"/>
</dbReference>
<dbReference type="UniPathway" id="UPA00031">
    <property type="reaction ID" value="UER00012"/>
</dbReference>
<dbReference type="HAMAP" id="MF_01023">
    <property type="entry name" value="HisC_aminotrans_2"/>
    <property type="match status" value="1"/>
</dbReference>
<dbReference type="GO" id="GO:0030170">
    <property type="term" value="F:pyridoxal phosphate binding"/>
    <property type="evidence" value="ECO:0007669"/>
    <property type="project" value="InterPro"/>
</dbReference>
<gene>
    <name evidence="11" type="primary">hisC</name>
    <name evidence="13" type="ORF">H7C19_25735</name>
</gene>
<dbReference type="Proteomes" id="UP000547209">
    <property type="component" value="Unassembled WGS sequence"/>
</dbReference>
<comment type="subunit">
    <text evidence="4 11">Homodimer.</text>
</comment>
<dbReference type="EC" id="2.6.1.9" evidence="11"/>
<evidence type="ECO:0000256" key="8">
    <source>
        <dbReference type="ARBA" id="ARBA00022898"/>
    </source>
</evidence>
<dbReference type="RefSeq" id="WP_185671951.1">
    <property type="nucleotide sequence ID" value="NZ_JACJVP010000044.1"/>
</dbReference>
<dbReference type="InterPro" id="IPR004839">
    <property type="entry name" value="Aminotransferase_I/II_large"/>
</dbReference>
<dbReference type="EMBL" id="JACJVP010000044">
    <property type="protein sequence ID" value="MBB6674087.1"/>
    <property type="molecule type" value="Genomic_DNA"/>
</dbReference>
<evidence type="ECO:0000256" key="9">
    <source>
        <dbReference type="ARBA" id="ARBA00023102"/>
    </source>
</evidence>
<evidence type="ECO:0000259" key="12">
    <source>
        <dbReference type="Pfam" id="PF00155"/>
    </source>
</evidence>
<feature type="domain" description="Aminotransferase class I/classII large" evidence="12">
    <location>
        <begin position="36"/>
        <end position="360"/>
    </location>
</feature>
<dbReference type="InterPro" id="IPR015422">
    <property type="entry name" value="PyrdxlP-dep_Trfase_small"/>
</dbReference>
<dbReference type="GO" id="GO:0004400">
    <property type="term" value="F:histidinol-phosphate transaminase activity"/>
    <property type="evidence" value="ECO:0007669"/>
    <property type="project" value="UniProtKB-UniRule"/>
</dbReference>
<sequence length="375" mass="40244">MNPRGDTPTRATLNRMAPYTPGKPIWEVQREYGLDRVIKLASNENPLGPSPSALAAIRQMLPDLNRYPDHRAAALTEALAGRLGVTPSQLVVANGADELITLLSEAYLDPGDEIVVPAPSFSEYDFGALLMNAVAVQVPLRAGYAYAVSDLLDAVNPRTKLVYLCSPNNPTGTYLPRTQLRALLDALPARVLVVFDAAYAHYADADDYTDGYEMLREGRNVAILQTFSKIYGLAGIRVGYCAAPEAVVRALLQVKEPFNVNALAQAAALAALNDEAHLAASRRCNAEGRRQLREGLAALGVPTTESQANFVLAEFGPSAAEVDASLLRQGVIVRSGKGWGLPGHLRISVGTAEENAIALDCLRRAMHEVESARSS</sequence>
<dbReference type="PANTHER" id="PTHR43643:SF6">
    <property type="entry name" value="HISTIDINOL-PHOSPHATE AMINOTRANSFERASE"/>
    <property type="match status" value="1"/>
</dbReference>
<keyword evidence="8 11" id="KW-0663">Pyridoxal phosphate</keyword>
<evidence type="ECO:0000256" key="4">
    <source>
        <dbReference type="ARBA" id="ARBA00011738"/>
    </source>
</evidence>
<comment type="cofactor">
    <cofactor evidence="1 11">
        <name>pyridoxal 5'-phosphate</name>
        <dbReference type="ChEBI" id="CHEBI:597326"/>
    </cofactor>
</comment>
<evidence type="ECO:0000256" key="5">
    <source>
        <dbReference type="ARBA" id="ARBA00022576"/>
    </source>
</evidence>
<comment type="pathway">
    <text evidence="2 11">Amino-acid biosynthesis; L-histidine biosynthesis; L-histidine from 5-phospho-alpha-D-ribose 1-diphosphate: step 7/9.</text>
</comment>
<evidence type="ECO:0000256" key="1">
    <source>
        <dbReference type="ARBA" id="ARBA00001933"/>
    </source>
</evidence>
<evidence type="ECO:0000256" key="11">
    <source>
        <dbReference type="HAMAP-Rule" id="MF_01023"/>
    </source>
</evidence>
<comment type="caution">
    <text evidence="13">The sequence shown here is derived from an EMBL/GenBank/DDBJ whole genome shotgun (WGS) entry which is preliminary data.</text>
</comment>
<evidence type="ECO:0000256" key="10">
    <source>
        <dbReference type="ARBA" id="ARBA00047481"/>
    </source>
</evidence>
<dbReference type="NCBIfam" id="TIGR01141">
    <property type="entry name" value="hisC"/>
    <property type="match status" value="1"/>
</dbReference>
<dbReference type="GO" id="GO:0000105">
    <property type="term" value="P:L-histidine biosynthetic process"/>
    <property type="evidence" value="ECO:0007669"/>
    <property type="project" value="UniProtKB-UniRule"/>
</dbReference>
<dbReference type="InterPro" id="IPR005861">
    <property type="entry name" value="HisP_aminotrans"/>
</dbReference>
<dbReference type="InterPro" id="IPR050106">
    <property type="entry name" value="HistidinolP_aminotransfase"/>
</dbReference>
<dbReference type="AlphaFoldDB" id="A0A7X0RUT3"/>
<dbReference type="InterPro" id="IPR015421">
    <property type="entry name" value="PyrdxlP-dep_Trfase_major"/>
</dbReference>
<name>A0A7X0RUT3_9BACL</name>
<dbReference type="CDD" id="cd00609">
    <property type="entry name" value="AAT_like"/>
    <property type="match status" value="1"/>
</dbReference>
<dbReference type="Gene3D" id="3.40.640.10">
    <property type="entry name" value="Type I PLP-dependent aspartate aminotransferase-like (Major domain)"/>
    <property type="match status" value="1"/>
</dbReference>
<reference evidence="13 14" key="1">
    <citation type="submission" date="2020-08" db="EMBL/GenBank/DDBJ databases">
        <title>Cohnella phylogeny.</title>
        <authorList>
            <person name="Dunlap C."/>
        </authorList>
    </citation>
    <scope>NUCLEOTIDE SEQUENCE [LARGE SCALE GENOMIC DNA]</scope>
    <source>
        <strain evidence="13 14">DSM 28246</strain>
    </source>
</reference>
<keyword evidence="7 11" id="KW-0808">Transferase</keyword>
<organism evidence="13 14">
    <name type="scientific">Cohnella nanjingensis</name>
    <dbReference type="NCBI Taxonomy" id="1387779"/>
    <lineage>
        <taxon>Bacteria</taxon>
        <taxon>Bacillati</taxon>
        <taxon>Bacillota</taxon>
        <taxon>Bacilli</taxon>
        <taxon>Bacillales</taxon>
        <taxon>Paenibacillaceae</taxon>
        <taxon>Cohnella</taxon>
    </lineage>
</organism>
<proteinExistence type="inferred from homology"/>
<evidence type="ECO:0000313" key="14">
    <source>
        <dbReference type="Proteomes" id="UP000547209"/>
    </source>
</evidence>
<dbReference type="SUPFAM" id="SSF53383">
    <property type="entry name" value="PLP-dependent transferases"/>
    <property type="match status" value="1"/>
</dbReference>
<feature type="modified residue" description="N6-(pyridoxal phosphate)lysine" evidence="11">
    <location>
        <position position="229"/>
    </location>
</feature>
<protein>
    <recommendedName>
        <fullName evidence="11">Histidinol-phosphate aminotransferase</fullName>
        <ecNumber evidence="11">2.6.1.9</ecNumber>
    </recommendedName>
    <alternativeName>
        <fullName evidence="11">Imidazole acetol-phosphate transaminase</fullName>
    </alternativeName>
</protein>
<evidence type="ECO:0000256" key="3">
    <source>
        <dbReference type="ARBA" id="ARBA00007970"/>
    </source>
</evidence>
<comment type="catalytic activity">
    <reaction evidence="10 11">
        <text>L-histidinol phosphate + 2-oxoglutarate = 3-(imidazol-4-yl)-2-oxopropyl phosphate + L-glutamate</text>
        <dbReference type="Rhea" id="RHEA:23744"/>
        <dbReference type="ChEBI" id="CHEBI:16810"/>
        <dbReference type="ChEBI" id="CHEBI:29985"/>
        <dbReference type="ChEBI" id="CHEBI:57766"/>
        <dbReference type="ChEBI" id="CHEBI:57980"/>
        <dbReference type="EC" id="2.6.1.9"/>
    </reaction>
</comment>
<keyword evidence="5 11" id="KW-0032">Aminotransferase</keyword>
<dbReference type="InterPro" id="IPR015424">
    <property type="entry name" value="PyrdxlP-dep_Trfase"/>
</dbReference>
<keyword evidence="14" id="KW-1185">Reference proteome</keyword>
<evidence type="ECO:0000256" key="2">
    <source>
        <dbReference type="ARBA" id="ARBA00005011"/>
    </source>
</evidence>
<evidence type="ECO:0000313" key="13">
    <source>
        <dbReference type="EMBL" id="MBB6674087.1"/>
    </source>
</evidence>
<evidence type="ECO:0000256" key="6">
    <source>
        <dbReference type="ARBA" id="ARBA00022605"/>
    </source>
</evidence>